<feature type="coiled-coil region" evidence="1">
    <location>
        <begin position="62"/>
        <end position="107"/>
    </location>
</feature>
<feature type="region of interest" description="Disordered" evidence="2">
    <location>
        <begin position="778"/>
        <end position="798"/>
    </location>
</feature>
<dbReference type="Pfam" id="PF15742">
    <property type="entry name" value="DUF4686"/>
    <property type="match status" value="1"/>
</dbReference>
<dbReference type="EMBL" id="VXIV02001772">
    <property type="protein sequence ID" value="KAF6029968.1"/>
    <property type="molecule type" value="Genomic_DNA"/>
</dbReference>
<keyword evidence="1" id="KW-0175">Coiled coil</keyword>
<dbReference type="InterPro" id="IPR052825">
    <property type="entry name" value="CCD-Prefoldin_beta-like"/>
</dbReference>
<evidence type="ECO:0000256" key="1">
    <source>
        <dbReference type="SAM" id="Coils"/>
    </source>
</evidence>
<dbReference type="PANTHER" id="PTHR34479:SF1">
    <property type="entry name" value="COILED-COIL DOMAIN-CONTAINING PROTEIN 30"/>
    <property type="match status" value="1"/>
</dbReference>
<protein>
    <submittedName>
        <fullName evidence="3">Uncharacterized protein</fullName>
    </submittedName>
</protein>
<feature type="coiled-coil region" evidence="1">
    <location>
        <begin position="538"/>
        <end position="608"/>
    </location>
</feature>
<feature type="coiled-coil region" evidence="1">
    <location>
        <begin position="1297"/>
        <end position="1324"/>
    </location>
</feature>
<dbReference type="InterPro" id="IPR031476">
    <property type="entry name" value="DUF4686"/>
</dbReference>
<dbReference type="OrthoDB" id="10007527at2759"/>
<comment type="caution">
    <text evidence="3">The sequence shown here is derived from an EMBL/GenBank/DDBJ whole genome shotgun (WGS) entry which is preliminary data.</text>
</comment>
<gene>
    <name evidence="3" type="ORF">EB796_011725</name>
</gene>
<dbReference type="PANTHER" id="PTHR34479">
    <property type="entry name" value="COILED-COIL DOMAIN-CONTAINING PROTEIN 30"/>
    <property type="match status" value="1"/>
</dbReference>
<feature type="coiled-coil region" evidence="1">
    <location>
        <begin position="638"/>
        <end position="679"/>
    </location>
</feature>
<sequence>MSDEKILLEKLREEGVDIEKITPVEKILYVWKLYLASESELGNILEQHEALKSKHSSEIREIEAYVEEIKTLADERESLTFEFEKENDILKSEIENERVEVSEMLRQQGLDDVISSSVPEQVAFLLVERAKLLDALENELNLKGKMQSVLPVDTQSCLIPSANTDTGLPFKNDTIVTNGKEDSEELSAHSQTEAWENECDNCRRLQRERNDLSTKYIVADEQVKSLERRVARYKVLLGEDVVNKDDLISSLKDELASYQEQLTLKTDELNSSTAELSQVQTILNSMNEKREVYEKHCQPFDSTQTSFNGTQTALSMSLTQPEGKLAELLGEKNSELESLQTELLELKENSVAELEQTILNYEQKLSEIREDGEGSSDGGIASESRISELLEQIRILESEKAELESKVTKLEADISTYQNELEQVLANQEEELERNELLQNEIDSLKSKTNRDHTDGVAGENSRLKEQYLTLETQHTELLNNLSSVTTQYESVMEQLESVSAEYEVMKTQYQQSVEECHKLSNDVSALQQIHEVLGDDIETLTSEKEKLSNTNTQLLQQIESEEEFHTEELAVCDQKLSTLTEELSAEKTKAKEETAMLKEKIYALEQQTKSAADRSDETLKSQILELEEDNFKLAESVRLLKADIQEKDELVLQAETEKEDIEKDLKNLQKKIKEMEQDKIVRGRKQIEVAGQLETMRSEHELLLADFKELSSSSTQLQTEYDSLLEQHNTVNQNKLNLMNSNEELSAHCEKLNEELKAAKSNQSRLEDELDTFKGKQLQRDSKGSLTRSSHSTSELQGIKEKLQEITEQYSTAKMEWESAIKEKEEVNVDLGERVILLEKAAEQLEIDNRELAKKLQESLTHADLIDGSDQRQHLQSSNSKLQDQLDVQKKYCETLEQEASALQEKLKDKENEITSLKTELSELKLWSTQQTDSLQERVKQLSKENNIIQEQLSSQTNEFSSLRSELLKVQTSLEEEKFKYKLLESQNTKLQDEFDLANGRLKEANERRVQVELENQRLSAELKETLSAKDDSLITSMQDTDCNKALELADIRISSLEKQRDELRTSLQQVTLELHHTTQSVNDVSELKLELQAKKEEIARLKAKIEAAESQRSREDQKNEELRQSLTSTNQRESLLQEQTNDLRLKILDMESKLVKLQNEKSAIQQQLSAMESKNSTITQKLTDMRNEKETLEIELQAANEKLQLSRQKYEQRKNRHRVRVRSARVHYDTEVAKLKDKMEYLNRDVTLLKQSLELEQELKLQSETKCSTLIANHRNLLSKQVDLEDEIRERNRGITLLQTKLQYTEQENKQLNELCNQLKMSPALPQGLEVLDSLMSKQSRWPLSDGVKN</sequence>
<feature type="compositionally biased region" description="Polar residues" evidence="2">
    <location>
        <begin position="1126"/>
        <end position="1137"/>
    </location>
</feature>
<feature type="compositionally biased region" description="Basic and acidic residues" evidence="2">
    <location>
        <begin position="1109"/>
        <end position="1125"/>
    </location>
</feature>
<feature type="region of interest" description="Disordered" evidence="2">
    <location>
        <begin position="1109"/>
        <end position="1137"/>
    </location>
</feature>
<proteinExistence type="predicted"/>
<feature type="compositionally biased region" description="Polar residues" evidence="2">
    <location>
        <begin position="785"/>
        <end position="797"/>
    </location>
</feature>
<reference evidence="3" key="1">
    <citation type="submission" date="2020-06" db="EMBL/GenBank/DDBJ databases">
        <title>Draft genome of Bugula neritina, a colonial animal packing powerful symbionts and potential medicines.</title>
        <authorList>
            <person name="Rayko M."/>
        </authorList>
    </citation>
    <scope>NUCLEOTIDE SEQUENCE [LARGE SCALE GENOMIC DNA]</scope>
    <source>
        <strain evidence="3">Kwan_BN1</strain>
    </source>
</reference>
<organism evidence="3 4">
    <name type="scientific">Bugula neritina</name>
    <name type="common">Brown bryozoan</name>
    <name type="synonym">Sertularia neritina</name>
    <dbReference type="NCBI Taxonomy" id="10212"/>
    <lineage>
        <taxon>Eukaryota</taxon>
        <taxon>Metazoa</taxon>
        <taxon>Spiralia</taxon>
        <taxon>Lophotrochozoa</taxon>
        <taxon>Bryozoa</taxon>
        <taxon>Gymnolaemata</taxon>
        <taxon>Cheilostomatida</taxon>
        <taxon>Flustrina</taxon>
        <taxon>Buguloidea</taxon>
        <taxon>Bugulidae</taxon>
        <taxon>Bugula</taxon>
    </lineage>
</organism>
<evidence type="ECO:0000313" key="3">
    <source>
        <dbReference type="EMBL" id="KAF6029968.1"/>
    </source>
</evidence>
<name>A0A7J7JXA8_BUGNE</name>
<dbReference type="Proteomes" id="UP000593567">
    <property type="component" value="Unassembled WGS sequence"/>
</dbReference>
<evidence type="ECO:0000256" key="2">
    <source>
        <dbReference type="SAM" id="MobiDB-lite"/>
    </source>
</evidence>
<keyword evidence="4" id="KW-1185">Reference proteome</keyword>
<evidence type="ECO:0000313" key="4">
    <source>
        <dbReference type="Proteomes" id="UP000593567"/>
    </source>
</evidence>
<accession>A0A7J7JXA8</accession>
<feature type="coiled-coil region" evidence="1">
    <location>
        <begin position="209"/>
        <end position="268"/>
    </location>
</feature>
<feature type="coiled-coil region" evidence="1">
    <location>
        <begin position="329"/>
        <end position="509"/>
    </location>
</feature>